<evidence type="ECO:0000256" key="1">
    <source>
        <dbReference type="SAM" id="MobiDB-lite"/>
    </source>
</evidence>
<comment type="caution">
    <text evidence="2">The sequence shown here is derived from an EMBL/GenBank/DDBJ whole genome shotgun (WGS) entry which is preliminary data.</text>
</comment>
<accession>A0A822ZDR1</accession>
<proteinExistence type="predicted"/>
<sequence length="74" mass="8086">MGSGGLIRYSGHWPEGGYKVPEDQNIVKFHFHQSPSSRARGWSATISTSDGMESTHDKNQPATTDDDFSISLSS</sequence>
<evidence type="ECO:0000313" key="3">
    <source>
        <dbReference type="Proteomes" id="UP000607653"/>
    </source>
</evidence>
<dbReference type="EMBL" id="DUZY01000007">
    <property type="protein sequence ID" value="DAD44334.1"/>
    <property type="molecule type" value="Genomic_DNA"/>
</dbReference>
<organism evidence="2 3">
    <name type="scientific">Nelumbo nucifera</name>
    <name type="common">Sacred lotus</name>
    <dbReference type="NCBI Taxonomy" id="4432"/>
    <lineage>
        <taxon>Eukaryota</taxon>
        <taxon>Viridiplantae</taxon>
        <taxon>Streptophyta</taxon>
        <taxon>Embryophyta</taxon>
        <taxon>Tracheophyta</taxon>
        <taxon>Spermatophyta</taxon>
        <taxon>Magnoliopsida</taxon>
        <taxon>Proteales</taxon>
        <taxon>Nelumbonaceae</taxon>
        <taxon>Nelumbo</taxon>
    </lineage>
</organism>
<feature type="region of interest" description="Disordered" evidence="1">
    <location>
        <begin position="40"/>
        <end position="74"/>
    </location>
</feature>
<evidence type="ECO:0000313" key="2">
    <source>
        <dbReference type="EMBL" id="DAD44334.1"/>
    </source>
</evidence>
<gene>
    <name evidence="2" type="ORF">HUJ06_002564</name>
</gene>
<protein>
    <submittedName>
        <fullName evidence="2">Uncharacterized protein</fullName>
    </submittedName>
</protein>
<name>A0A822ZDR1_NELNU</name>
<reference evidence="2 3" key="1">
    <citation type="journal article" date="2020" name="Mol. Biol. Evol.">
        <title>Distinct Expression and Methylation Patterns for Genes with Different Fates following a Single Whole-Genome Duplication in Flowering Plants.</title>
        <authorList>
            <person name="Shi T."/>
            <person name="Rahmani R.S."/>
            <person name="Gugger P.F."/>
            <person name="Wang M."/>
            <person name="Li H."/>
            <person name="Zhang Y."/>
            <person name="Li Z."/>
            <person name="Wang Q."/>
            <person name="Van de Peer Y."/>
            <person name="Marchal K."/>
            <person name="Chen J."/>
        </authorList>
    </citation>
    <scope>NUCLEOTIDE SEQUENCE [LARGE SCALE GENOMIC DNA]</scope>
    <source>
        <tissue evidence="2">Leaf</tissue>
    </source>
</reference>
<keyword evidence="3" id="KW-1185">Reference proteome</keyword>
<dbReference type="Proteomes" id="UP000607653">
    <property type="component" value="Unassembled WGS sequence"/>
</dbReference>
<dbReference type="AlphaFoldDB" id="A0A822ZDR1"/>